<dbReference type="Proteomes" id="UP001490365">
    <property type="component" value="Unassembled WGS sequence"/>
</dbReference>
<feature type="transmembrane region" description="Helical" evidence="1">
    <location>
        <begin position="85"/>
        <end position="104"/>
    </location>
</feature>
<feature type="transmembrane region" description="Helical" evidence="1">
    <location>
        <begin position="142"/>
        <end position="162"/>
    </location>
</feature>
<evidence type="ECO:0000313" key="3">
    <source>
        <dbReference type="Proteomes" id="UP001490365"/>
    </source>
</evidence>
<dbReference type="RefSeq" id="WP_351957446.1">
    <property type="nucleotide sequence ID" value="NZ_JBEOZM010000006.1"/>
</dbReference>
<name>A0ABV1TGH7_9ACTN</name>
<sequence>MTSTGAAEPIPGLRRPRGRALRAAGVGLGLTVALFLAEWLLVSSSACRNAPDWGCVGVVVLWGDVTPFVLLVVGWPVLRMLGVRPAWLTALLGVGLSWYLLRYLTAVDTLPALPGGVSWVRFALPTAAFALAAWFTASPRPWLPRVATAVALALVVPVNTFAVSQVNDSRQDAALAASRVPLLGPQVPSGYHIEGVGTETLTAPTFFYRLAPDGHQATTMAELHREVQVIVAPVQPQFTPPSHCAAINSSYPVPAPACTAVAPGVWRSGNSQYVSYYTRVGDTVADIQATSPPVSAAVLTSIARSMSIRQPSYFTGG</sequence>
<dbReference type="EMBL" id="JBEOZM010000006">
    <property type="protein sequence ID" value="MER6268848.1"/>
    <property type="molecule type" value="Genomic_DNA"/>
</dbReference>
<proteinExistence type="predicted"/>
<evidence type="ECO:0000256" key="1">
    <source>
        <dbReference type="SAM" id="Phobius"/>
    </source>
</evidence>
<keyword evidence="1" id="KW-0812">Transmembrane</keyword>
<evidence type="ECO:0000313" key="2">
    <source>
        <dbReference type="EMBL" id="MER6268848.1"/>
    </source>
</evidence>
<reference evidence="2 3" key="1">
    <citation type="submission" date="2024-06" db="EMBL/GenBank/DDBJ databases">
        <title>The Natural Products Discovery Center: Release of the First 8490 Sequenced Strains for Exploring Actinobacteria Biosynthetic Diversity.</title>
        <authorList>
            <person name="Kalkreuter E."/>
            <person name="Kautsar S.A."/>
            <person name="Yang D."/>
            <person name="Bader C.D."/>
            <person name="Teijaro C.N."/>
            <person name="Fluegel L."/>
            <person name="Davis C.M."/>
            <person name="Simpson J.R."/>
            <person name="Lauterbach L."/>
            <person name="Steele A.D."/>
            <person name="Gui C."/>
            <person name="Meng S."/>
            <person name="Li G."/>
            <person name="Viehrig K."/>
            <person name="Ye F."/>
            <person name="Su P."/>
            <person name="Kiefer A.F."/>
            <person name="Nichols A."/>
            <person name="Cepeda A.J."/>
            <person name="Yan W."/>
            <person name="Fan B."/>
            <person name="Jiang Y."/>
            <person name="Adhikari A."/>
            <person name="Zheng C.-J."/>
            <person name="Schuster L."/>
            <person name="Cowan T.M."/>
            <person name="Smanski M.J."/>
            <person name="Chevrette M.G."/>
            <person name="De Carvalho L.P.S."/>
            <person name="Shen B."/>
        </authorList>
    </citation>
    <scope>NUCLEOTIDE SEQUENCE [LARGE SCALE GENOMIC DNA]</scope>
    <source>
        <strain evidence="2 3">NPDC001694</strain>
    </source>
</reference>
<feature type="transmembrane region" description="Helical" evidence="1">
    <location>
        <begin position="53"/>
        <end position="78"/>
    </location>
</feature>
<keyword evidence="1" id="KW-1133">Transmembrane helix</keyword>
<keyword evidence="1" id="KW-0472">Membrane</keyword>
<keyword evidence="3" id="KW-1185">Reference proteome</keyword>
<feature type="transmembrane region" description="Helical" evidence="1">
    <location>
        <begin position="116"/>
        <end position="135"/>
    </location>
</feature>
<organism evidence="2 3">
    <name type="scientific">Streptomyces sp. 900105755</name>
    <dbReference type="NCBI Taxonomy" id="3154389"/>
    <lineage>
        <taxon>Bacteria</taxon>
        <taxon>Bacillati</taxon>
        <taxon>Actinomycetota</taxon>
        <taxon>Actinomycetes</taxon>
        <taxon>Kitasatosporales</taxon>
        <taxon>Streptomycetaceae</taxon>
        <taxon>Streptomyces</taxon>
    </lineage>
</organism>
<accession>A0ABV1TGH7</accession>
<feature type="transmembrane region" description="Helical" evidence="1">
    <location>
        <begin position="20"/>
        <end position="41"/>
    </location>
</feature>
<comment type="caution">
    <text evidence="2">The sequence shown here is derived from an EMBL/GenBank/DDBJ whole genome shotgun (WGS) entry which is preliminary data.</text>
</comment>
<protein>
    <submittedName>
        <fullName evidence="2">Uncharacterized protein</fullName>
    </submittedName>
</protein>
<gene>
    <name evidence="2" type="ORF">ABT211_16340</name>
</gene>